<protein>
    <recommendedName>
        <fullName evidence="8">Lipid droplet-associated hydrolase</fullName>
    </recommendedName>
</protein>
<accession>A0A6A6UDA2</accession>
<feature type="region of interest" description="Disordered" evidence="5">
    <location>
        <begin position="1"/>
        <end position="25"/>
    </location>
</feature>
<dbReference type="EMBL" id="MU004235">
    <property type="protein sequence ID" value="KAF2669088.1"/>
    <property type="molecule type" value="Genomic_DNA"/>
</dbReference>
<evidence type="ECO:0000313" key="7">
    <source>
        <dbReference type="Proteomes" id="UP000799302"/>
    </source>
</evidence>
<keyword evidence="7" id="KW-1185">Reference proteome</keyword>
<evidence type="ECO:0000256" key="4">
    <source>
        <dbReference type="ARBA" id="ARBA00022801"/>
    </source>
</evidence>
<evidence type="ECO:0000256" key="1">
    <source>
        <dbReference type="ARBA" id="ARBA00004502"/>
    </source>
</evidence>
<proteinExistence type="inferred from homology"/>
<feature type="compositionally biased region" description="Low complexity" evidence="5">
    <location>
        <begin position="208"/>
        <end position="218"/>
    </location>
</feature>
<dbReference type="GO" id="GO:0019915">
    <property type="term" value="P:lipid storage"/>
    <property type="evidence" value="ECO:0007669"/>
    <property type="project" value="InterPro"/>
</dbReference>
<dbReference type="AlphaFoldDB" id="A0A6A6UDA2"/>
<dbReference type="InterPro" id="IPR029058">
    <property type="entry name" value="AB_hydrolase_fold"/>
</dbReference>
<dbReference type="PANTHER" id="PTHR13390:SF0">
    <property type="entry name" value="LIPID DROPLET-ASSOCIATED HYDROLASE"/>
    <property type="match status" value="1"/>
</dbReference>
<dbReference type="Proteomes" id="UP000799302">
    <property type="component" value="Unassembled WGS sequence"/>
</dbReference>
<reference evidence="6" key="1">
    <citation type="journal article" date="2020" name="Stud. Mycol.">
        <title>101 Dothideomycetes genomes: a test case for predicting lifestyles and emergence of pathogens.</title>
        <authorList>
            <person name="Haridas S."/>
            <person name="Albert R."/>
            <person name="Binder M."/>
            <person name="Bloem J."/>
            <person name="Labutti K."/>
            <person name="Salamov A."/>
            <person name="Andreopoulos B."/>
            <person name="Baker S."/>
            <person name="Barry K."/>
            <person name="Bills G."/>
            <person name="Bluhm B."/>
            <person name="Cannon C."/>
            <person name="Castanera R."/>
            <person name="Culley D."/>
            <person name="Daum C."/>
            <person name="Ezra D."/>
            <person name="Gonzalez J."/>
            <person name="Henrissat B."/>
            <person name="Kuo A."/>
            <person name="Liang C."/>
            <person name="Lipzen A."/>
            <person name="Lutzoni F."/>
            <person name="Magnuson J."/>
            <person name="Mondo S."/>
            <person name="Nolan M."/>
            <person name="Ohm R."/>
            <person name="Pangilinan J."/>
            <person name="Park H.-J."/>
            <person name="Ramirez L."/>
            <person name="Alfaro M."/>
            <person name="Sun H."/>
            <person name="Tritt A."/>
            <person name="Yoshinaga Y."/>
            <person name="Zwiers L.-H."/>
            <person name="Turgeon B."/>
            <person name="Goodwin S."/>
            <person name="Spatafora J."/>
            <person name="Crous P."/>
            <person name="Grigoriev I."/>
        </authorList>
    </citation>
    <scope>NUCLEOTIDE SEQUENCE</scope>
    <source>
        <strain evidence="6">CBS 115976</strain>
    </source>
</reference>
<evidence type="ECO:0008006" key="8">
    <source>
        <dbReference type="Google" id="ProtNLM"/>
    </source>
</evidence>
<dbReference type="Gene3D" id="3.40.50.1820">
    <property type="entry name" value="alpha/beta hydrolase"/>
    <property type="match status" value="1"/>
</dbReference>
<name>A0A6A6UDA2_9PEZI</name>
<dbReference type="PANTHER" id="PTHR13390">
    <property type="entry name" value="LIPASE"/>
    <property type="match status" value="1"/>
</dbReference>
<keyword evidence="4" id="KW-0378">Hydrolase</keyword>
<dbReference type="OrthoDB" id="448051at2759"/>
<dbReference type="SUPFAM" id="SSF53474">
    <property type="entry name" value="alpha/beta-Hydrolases"/>
    <property type="match status" value="1"/>
</dbReference>
<dbReference type="InterPro" id="IPR019363">
    <property type="entry name" value="LDAH"/>
</dbReference>
<dbReference type="Pfam" id="PF10230">
    <property type="entry name" value="LIDHydrolase"/>
    <property type="match status" value="1"/>
</dbReference>
<keyword evidence="3" id="KW-0551">Lipid droplet</keyword>
<dbReference type="GO" id="GO:0005811">
    <property type="term" value="C:lipid droplet"/>
    <property type="evidence" value="ECO:0007669"/>
    <property type="project" value="UniProtKB-SubCell"/>
</dbReference>
<organism evidence="6 7">
    <name type="scientific">Microthyrium microscopicum</name>
    <dbReference type="NCBI Taxonomy" id="703497"/>
    <lineage>
        <taxon>Eukaryota</taxon>
        <taxon>Fungi</taxon>
        <taxon>Dikarya</taxon>
        <taxon>Ascomycota</taxon>
        <taxon>Pezizomycotina</taxon>
        <taxon>Dothideomycetes</taxon>
        <taxon>Dothideomycetes incertae sedis</taxon>
        <taxon>Microthyriales</taxon>
        <taxon>Microthyriaceae</taxon>
        <taxon>Microthyrium</taxon>
    </lineage>
</organism>
<comment type="similarity">
    <text evidence="2">Belongs to the AB hydrolase superfamily. LDAH family.</text>
</comment>
<evidence type="ECO:0000313" key="6">
    <source>
        <dbReference type="EMBL" id="KAF2669088.1"/>
    </source>
</evidence>
<dbReference type="GO" id="GO:0016298">
    <property type="term" value="F:lipase activity"/>
    <property type="evidence" value="ECO:0007669"/>
    <property type="project" value="InterPro"/>
</dbReference>
<evidence type="ECO:0000256" key="2">
    <source>
        <dbReference type="ARBA" id="ARBA00008300"/>
    </source>
</evidence>
<gene>
    <name evidence="6" type="ORF">BT63DRAFT_413555</name>
</gene>
<evidence type="ECO:0000256" key="3">
    <source>
        <dbReference type="ARBA" id="ARBA00022677"/>
    </source>
</evidence>
<feature type="region of interest" description="Disordered" evidence="5">
    <location>
        <begin position="181"/>
        <end position="224"/>
    </location>
</feature>
<sequence length="461" mass="51807">MNRLSMDPSEKSTPDQPPAVATNSTGLQDAIYLRNPFTNTRAPGTERYLVFLITGNPGLVEYYRSFLNILYGGLSKKYGPGADVRNVVFEVYGRSMAGFEVGAADDEYVDNKSKVPKWARRKKYYSLDEQIDIVEKRLVECVEQLTRGAGRAPKIILVGHSVGAYILLELVRRHRERLERKKRGKGVKWEDQQTTSDDSSSSRDIPLRRAASKASKATRGGGGRPEPDIVAGICLFPTVVNIHESRSGRLFSSLARVPFFPTLTSSLVHTLRLTLPRPVFVKLTHLISRMQAHNLSVTVAWLRSPRGVHQTLAMAADEMRTIGRDRWDAEVWGAVHPSPSNVARPKLYFYFGERDHWVADETRDDLMRLRGRGEEGDEWRPWMEIDRLEVPHGFSIKHSAVVADKVLEYVDSIVRLTSPARKSMSSDEFSLARNRLSVATSGSQRNSLVSMDRATLASPVE</sequence>
<evidence type="ECO:0000256" key="5">
    <source>
        <dbReference type="SAM" id="MobiDB-lite"/>
    </source>
</evidence>
<comment type="subcellular location">
    <subcellularLocation>
        <location evidence="1">Lipid droplet</location>
    </subcellularLocation>
</comment>